<comment type="caution">
    <text evidence="2">The sequence shown here is derived from an EMBL/GenBank/DDBJ whole genome shotgun (WGS) entry which is preliminary data.</text>
</comment>
<dbReference type="AlphaFoldDB" id="A0AAN8QNS8"/>
<accession>A0AAN8QNS8</accession>
<feature type="region of interest" description="Disordered" evidence="1">
    <location>
        <begin position="44"/>
        <end position="73"/>
    </location>
</feature>
<evidence type="ECO:0000256" key="1">
    <source>
        <dbReference type="SAM" id="MobiDB-lite"/>
    </source>
</evidence>
<protein>
    <submittedName>
        <fullName evidence="2">Uncharacterized protein</fullName>
    </submittedName>
</protein>
<dbReference type="EMBL" id="JAGTTL010000016">
    <property type="protein sequence ID" value="KAK6311074.1"/>
    <property type="molecule type" value="Genomic_DNA"/>
</dbReference>
<feature type="compositionally biased region" description="Polar residues" evidence="1">
    <location>
        <begin position="49"/>
        <end position="59"/>
    </location>
</feature>
<evidence type="ECO:0000313" key="2">
    <source>
        <dbReference type="EMBL" id="KAK6311074.1"/>
    </source>
</evidence>
<feature type="compositionally biased region" description="Basic and acidic residues" evidence="1">
    <location>
        <begin position="61"/>
        <end position="73"/>
    </location>
</feature>
<proteinExistence type="predicted"/>
<organism evidence="2 3">
    <name type="scientific">Coregonus suidteri</name>
    <dbReference type="NCBI Taxonomy" id="861788"/>
    <lineage>
        <taxon>Eukaryota</taxon>
        <taxon>Metazoa</taxon>
        <taxon>Chordata</taxon>
        <taxon>Craniata</taxon>
        <taxon>Vertebrata</taxon>
        <taxon>Euteleostomi</taxon>
        <taxon>Actinopterygii</taxon>
        <taxon>Neopterygii</taxon>
        <taxon>Teleostei</taxon>
        <taxon>Protacanthopterygii</taxon>
        <taxon>Salmoniformes</taxon>
        <taxon>Salmonidae</taxon>
        <taxon>Coregoninae</taxon>
        <taxon>Coregonus</taxon>
    </lineage>
</organism>
<gene>
    <name evidence="2" type="ORF">J4Q44_G00191290</name>
</gene>
<name>A0AAN8QNS8_9TELE</name>
<dbReference type="Proteomes" id="UP001356427">
    <property type="component" value="Unassembled WGS sequence"/>
</dbReference>
<evidence type="ECO:0000313" key="3">
    <source>
        <dbReference type="Proteomes" id="UP001356427"/>
    </source>
</evidence>
<sequence length="117" mass="13236">MDTTNCIGASEEEKVFVHTGRCTCQETRWRLMLPWGLRVQGLGGGGPRSNLQGTTTNLQMEDEKKKEWADGEKDESWVRRLNRERPYAAVHSFIAMGSCPPLSSPGLYSHPRVIWSE</sequence>
<reference evidence="2 3" key="1">
    <citation type="submission" date="2021-04" db="EMBL/GenBank/DDBJ databases">
        <authorList>
            <person name="De Guttry C."/>
            <person name="Zahm M."/>
            <person name="Klopp C."/>
            <person name="Cabau C."/>
            <person name="Louis A."/>
            <person name="Berthelot C."/>
            <person name="Parey E."/>
            <person name="Roest Crollius H."/>
            <person name="Montfort J."/>
            <person name="Robinson-Rechavi M."/>
            <person name="Bucao C."/>
            <person name="Bouchez O."/>
            <person name="Gislard M."/>
            <person name="Lluch J."/>
            <person name="Milhes M."/>
            <person name="Lampietro C."/>
            <person name="Lopez Roques C."/>
            <person name="Donnadieu C."/>
            <person name="Braasch I."/>
            <person name="Desvignes T."/>
            <person name="Postlethwait J."/>
            <person name="Bobe J."/>
            <person name="Wedekind C."/>
            <person name="Guiguen Y."/>
        </authorList>
    </citation>
    <scope>NUCLEOTIDE SEQUENCE [LARGE SCALE GENOMIC DNA]</scope>
    <source>
        <strain evidence="2">Cs_M1</strain>
        <tissue evidence="2">Blood</tissue>
    </source>
</reference>
<keyword evidence="3" id="KW-1185">Reference proteome</keyword>